<proteinExistence type="predicted"/>
<keyword evidence="3" id="KW-1185">Reference proteome</keyword>
<evidence type="ECO:0000313" key="2">
    <source>
        <dbReference type="EMBL" id="QJW92020.1"/>
    </source>
</evidence>
<gene>
    <name evidence="2" type="ORF">HNV11_22860</name>
</gene>
<protein>
    <submittedName>
        <fullName evidence="2">Uncharacterized protein</fullName>
    </submittedName>
</protein>
<dbReference type="AlphaFoldDB" id="A0A6M5YFC4"/>
<evidence type="ECO:0000313" key="3">
    <source>
        <dbReference type="Proteomes" id="UP000502756"/>
    </source>
</evidence>
<keyword evidence="1" id="KW-0732">Signal</keyword>
<organism evidence="2 3">
    <name type="scientific">Spirosoma taeanense</name>
    <dbReference type="NCBI Taxonomy" id="2735870"/>
    <lineage>
        <taxon>Bacteria</taxon>
        <taxon>Pseudomonadati</taxon>
        <taxon>Bacteroidota</taxon>
        <taxon>Cytophagia</taxon>
        <taxon>Cytophagales</taxon>
        <taxon>Cytophagaceae</taxon>
        <taxon>Spirosoma</taxon>
    </lineage>
</organism>
<feature type="signal peptide" evidence="1">
    <location>
        <begin position="1"/>
        <end position="17"/>
    </location>
</feature>
<dbReference type="RefSeq" id="WP_171741871.1">
    <property type="nucleotide sequence ID" value="NZ_CP053435.1"/>
</dbReference>
<sequence>MKYVLIALLLVSHLGKAQSNLTGLGRYVIGVTTPDSLNSADFNEQDESYVKGTLTLVCSHIRSFSARKTKVAGIEVANLVLYFYDNTLFRISCPYSNTLKMSFLAQHGPGLLKPETVLRLCPREPDKLLSMWSEAWQNGDITALVVHRKGYTADCEPEESASLIIASQKFTALSSECELRGSDPFLDEYLSTLKN</sequence>
<accession>A0A6M5YFC4</accession>
<name>A0A6M5YFC4_9BACT</name>
<dbReference type="Proteomes" id="UP000502756">
    <property type="component" value="Chromosome"/>
</dbReference>
<dbReference type="KEGG" id="stae:HNV11_22860"/>
<reference evidence="2 3" key="1">
    <citation type="submission" date="2020-05" db="EMBL/GenBank/DDBJ databases">
        <title>Genome sequencing of Spirosoma sp. TS118.</title>
        <authorList>
            <person name="Lee J.-H."/>
            <person name="Jeong S."/>
            <person name="Zhao L."/>
            <person name="Jung J.-H."/>
            <person name="Kim M.-K."/>
            <person name="Lim S."/>
        </authorList>
    </citation>
    <scope>NUCLEOTIDE SEQUENCE [LARGE SCALE GENOMIC DNA]</scope>
    <source>
        <strain evidence="2 3">TS118</strain>
    </source>
</reference>
<dbReference type="EMBL" id="CP053435">
    <property type="protein sequence ID" value="QJW92020.1"/>
    <property type="molecule type" value="Genomic_DNA"/>
</dbReference>
<evidence type="ECO:0000256" key="1">
    <source>
        <dbReference type="SAM" id="SignalP"/>
    </source>
</evidence>
<feature type="chain" id="PRO_5026735309" evidence="1">
    <location>
        <begin position="18"/>
        <end position="195"/>
    </location>
</feature>